<dbReference type="RefSeq" id="WP_344791711.1">
    <property type="nucleotide sequence ID" value="NZ_BAABBV010000001.1"/>
</dbReference>
<organism evidence="2 3">
    <name type="scientific">Gryllotalpicola daejeonensis</name>
    <dbReference type="NCBI Taxonomy" id="993087"/>
    <lineage>
        <taxon>Bacteria</taxon>
        <taxon>Bacillati</taxon>
        <taxon>Actinomycetota</taxon>
        <taxon>Actinomycetes</taxon>
        <taxon>Micrococcales</taxon>
        <taxon>Microbacteriaceae</taxon>
        <taxon>Gryllotalpicola</taxon>
    </lineage>
</organism>
<dbReference type="Gene3D" id="3.20.20.80">
    <property type="entry name" value="Glycosidases"/>
    <property type="match status" value="1"/>
</dbReference>
<dbReference type="SUPFAM" id="SSF51445">
    <property type="entry name" value="(Trans)glycosidases"/>
    <property type="match status" value="1"/>
</dbReference>
<protein>
    <submittedName>
        <fullName evidence="2">Glycoside hydrolase family 66 protein</fullName>
    </submittedName>
</protein>
<dbReference type="InterPro" id="IPR025092">
    <property type="entry name" value="Glyco_hydro_66"/>
</dbReference>
<name>A0ABP7ZKX4_9MICO</name>
<evidence type="ECO:0000256" key="1">
    <source>
        <dbReference type="ARBA" id="ARBA00022729"/>
    </source>
</evidence>
<dbReference type="InterPro" id="IPR017853">
    <property type="entry name" value="GH"/>
</dbReference>
<proteinExistence type="predicted"/>
<accession>A0ABP7ZKX4</accession>
<dbReference type="Proteomes" id="UP001415169">
    <property type="component" value="Unassembled WGS sequence"/>
</dbReference>
<reference evidence="2" key="1">
    <citation type="journal article" date="2014" name="Int. J. Syst. Evol. Microbiol.">
        <title>Complete genome of a new Firmicutes species belonging to the dominant human colonic microbiota ('Ruminococcus bicirculans') reveals two chromosomes and a selective capacity to utilize plant glucans.</title>
        <authorList>
            <consortium name="NISC Comparative Sequencing Program"/>
            <person name="Wegmann U."/>
            <person name="Louis P."/>
            <person name="Goesmann A."/>
            <person name="Henrissat B."/>
            <person name="Duncan S.H."/>
            <person name="Flint H.J."/>
        </authorList>
    </citation>
    <scope>NUCLEOTIDE SEQUENCE</scope>
    <source>
        <strain evidence="2">JCM 17590</strain>
    </source>
</reference>
<dbReference type="Pfam" id="PF13199">
    <property type="entry name" value="Glyco_hydro_66"/>
    <property type="match status" value="1"/>
</dbReference>
<keyword evidence="1" id="KW-0732">Signal</keyword>
<reference evidence="2" key="2">
    <citation type="submission" date="2023-12" db="EMBL/GenBank/DDBJ databases">
        <authorList>
            <person name="Sun Q."/>
            <person name="Inoue M."/>
        </authorList>
    </citation>
    <scope>NUCLEOTIDE SEQUENCE</scope>
    <source>
        <strain evidence="2">JCM 17590</strain>
    </source>
</reference>
<evidence type="ECO:0000313" key="2">
    <source>
        <dbReference type="EMBL" id="GAA4162165.1"/>
    </source>
</evidence>
<sequence length="550" mass="59545">MELNDDITLIPSAASYRPGQRIEIELAGEASGQSTQRTLVVTHLLEEVARVEVDSGTTRIEVSVHELGGYGVALVEDNTIVARTAFDVLDSPFERPRYGFTAKLDAETDAASVVAFFRRMHLNLAQFYDWGYRHSELLPPEREYLDPLGQPRDLEVVNGLAAAFDEAGVLPLGYSAVYAVGNSETDAWKGELLLRADGVPYRLGEEFLTLLDPAAPRWLEHYGAMLARALAGTALRGFHLDQYGWPKRALRGDGVIVDLDRSYATMIEAVRAAVPDAGLIFNNVNDFGTVQTAGTPQDASYIEVWPPHDTLGDLGLLATRTRALRPEHPPILSAYLSCYATESAERADAAAELVMATAFSHGASHLLLGEAGHALTDPYYPKNHTLPLTSHGLFARWYDAAVRWGDLLFDPAQQDVSEFMTGGINNDVVLDAEGVRFSTKAEPGTVWTRVVRTSRGLVIHLINLLGQSECAWDAGKSPATALDGATLTLAPVTGREAPVWIEPGADPLALAGAVGADDEAHDALSASQTTLEFPLPPLATWGFVFVPFTD</sequence>
<evidence type="ECO:0000313" key="3">
    <source>
        <dbReference type="Proteomes" id="UP001415169"/>
    </source>
</evidence>
<dbReference type="GO" id="GO:0016787">
    <property type="term" value="F:hydrolase activity"/>
    <property type="evidence" value="ECO:0007669"/>
    <property type="project" value="UniProtKB-KW"/>
</dbReference>
<dbReference type="EMBL" id="BAABBV010000001">
    <property type="protein sequence ID" value="GAA4162165.1"/>
    <property type="molecule type" value="Genomic_DNA"/>
</dbReference>
<keyword evidence="2" id="KW-0378">Hydrolase</keyword>
<gene>
    <name evidence="2" type="ORF">GCM10022286_20800</name>
</gene>
<comment type="caution">
    <text evidence="2">The sequence shown here is derived from an EMBL/GenBank/DDBJ whole genome shotgun (WGS) entry which is preliminary data.</text>
</comment>
<dbReference type="Gene3D" id="2.60.40.1180">
    <property type="entry name" value="Golgi alpha-mannosidase II"/>
    <property type="match status" value="1"/>
</dbReference>
<dbReference type="InterPro" id="IPR013780">
    <property type="entry name" value="Glyco_hydro_b"/>
</dbReference>
<keyword evidence="3" id="KW-1185">Reference proteome</keyword>